<protein>
    <recommendedName>
        <fullName evidence="9">DNA 3'-5' helicase</fullName>
        <ecNumber evidence="9">5.6.2.4</ecNumber>
    </recommendedName>
</protein>
<dbReference type="GO" id="GO:0005524">
    <property type="term" value="F:ATP binding"/>
    <property type="evidence" value="ECO:0007669"/>
    <property type="project" value="UniProtKB-KW"/>
</dbReference>
<dbReference type="InterPro" id="IPR027417">
    <property type="entry name" value="P-loop_NTPase"/>
</dbReference>
<gene>
    <name evidence="13" type="ORF">NDN08_008307</name>
</gene>
<dbReference type="SUPFAM" id="SSF52540">
    <property type="entry name" value="P-loop containing nucleoside triphosphate hydrolases"/>
    <property type="match status" value="2"/>
</dbReference>
<dbReference type="EMBL" id="JAMWBK010000002">
    <property type="protein sequence ID" value="KAJ8908215.1"/>
    <property type="molecule type" value="Genomic_DNA"/>
</dbReference>
<keyword evidence="5" id="KW-0067">ATP-binding</keyword>
<name>A0AAV8V152_9RHOD</name>
<dbReference type="Pfam" id="PF02889">
    <property type="entry name" value="Sec63"/>
    <property type="match status" value="1"/>
</dbReference>
<dbReference type="SMART" id="SM00487">
    <property type="entry name" value="DEXDc"/>
    <property type="match status" value="1"/>
</dbReference>
<dbReference type="Pfam" id="PF23445">
    <property type="entry name" value="WHD_SNRNP200"/>
    <property type="match status" value="1"/>
</dbReference>
<dbReference type="GO" id="GO:0016787">
    <property type="term" value="F:hydrolase activity"/>
    <property type="evidence" value="ECO:0007669"/>
    <property type="project" value="UniProtKB-KW"/>
</dbReference>
<dbReference type="SMART" id="SM00490">
    <property type="entry name" value="HELICc"/>
    <property type="match status" value="1"/>
</dbReference>
<evidence type="ECO:0000259" key="11">
    <source>
        <dbReference type="PROSITE" id="PS51192"/>
    </source>
</evidence>
<evidence type="ECO:0000256" key="9">
    <source>
        <dbReference type="ARBA" id="ARBA00034808"/>
    </source>
</evidence>
<evidence type="ECO:0000259" key="12">
    <source>
        <dbReference type="PROSITE" id="PS51194"/>
    </source>
</evidence>
<comment type="similarity">
    <text evidence="1">Belongs to the helicase family. SKI2 subfamily.</text>
</comment>
<comment type="catalytic activity">
    <reaction evidence="8">
        <text>Couples ATP hydrolysis with the unwinding of duplex DNA by translocating in the 3'-5' direction.</text>
        <dbReference type="EC" id="5.6.2.4"/>
    </reaction>
</comment>
<dbReference type="Pfam" id="PF00271">
    <property type="entry name" value="Helicase_C"/>
    <property type="match status" value="1"/>
</dbReference>
<dbReference type="SUPFAM" id="SSF46785">
    <property type="entry name" value="Winged helix' DNA-binding domain"/>
    <property type="match status" value="1"/>
</dbReference>
<evidence type="ECO:0000313" key="14">
    <source>
        <dbReference type="Proteomes" id="UP001157974"/>
    </source>
</evidence>
<dbReference type="CDD" id="cd18795">
    <property type="entry name" value="SF2_C_Ski2"/>
    <property type="match status" value="1"/>
</dbReference>
<dbReference type="InterPro" id="IPR057842">
    <property type="entry name" value="WH_MER3"/>
</dbReference>
<evidence type="ECO:0000256" key="8">
    <source>
        <dbReference type="ARBA" id="ARBA00034617"/>
    </source>
</evidence>
<sequence>MGGAYYEVQEGQLQVQDVVPEAFQSVFPFRYFNQVQVGSIAAFTEDSNLVVSAPTGSGKTVVFELAICRLIQRRLNGRQEFNIVYLAPVKALCAEKATEWKKKFEPFGITVEEVTGDSTGDFHTLTSVDLICTTPEKWDTLTRTRGPHINRKVPQNEIDLFFQFGIASKTALLIVDEVHSLNDERGGTLEAVISRMRLTQTLLRHASSERAAATHLRIVAASATIPNAADVQEWLRPASLRYFDDSVRPCKLTSHVLGYQESNPYQFESQLTKRLPEVISQYSNGRPCLVFCPSRKSSMNTAIALSEMLLNRRQRQESSRTLHSGKAWEEWALRVESDSLRKCVVQGVAFHNATLSTFDRKLVEDMFRNEALPVVCTTTTLAQGVNLPAHLVVIKSTRVYRKGQLCEYDSNLIIQMLGRAGRPQYDDSGTAVIMTSLNSKSLYDLTVKGAHHAVESQLRNAFVEHVNAEVCRGTIVDVPGAMLWLKETFFWVRVKRNPGHYFGCESKTHYSDSEIEKRLKDLCLTALNLLGESGLIAYDEDGVTISSTPAGILMAKFYIKFSTMILIQKASQFHCVEDLLRILSEAEEFSEVTLRRSEKRVLNDINRMNVYKLPAKERVRTRADKVFVLVQAHLCDSDRLSENVSLMLEANRVISLLLRVCNCACAYIEESTFDRARFSALSSCFFLRRCLLTRTSLNGENVLKQLKGVGTAMRLQLKEAGIESFNDIRAEHPRKLESILHRNPPFGNELHQQLKSLPLLTIKVEILNENLVVRAQCNIESTTRRFSLLFLLGTSGPQPRTLLKRFLATSSNTWHEEKISCRAGGGIFPVTVLFAVEDVFGMDVEKVLERKVDGLLLIRAAPRKESSAKDSESLSSLRRRATTIPEYPVKRLKDNRLKARREPEFVSLSAALQVVSTSPRTGNTANGAAICRMVFQTSR</sequence>
<evidence type="ECO:0000256" key="6">
    <source>
        <dbReference type="ARBA" id="ARBA00023235"/>
    </source>
</evidence>
<dbReference type="Proteomes" id="UP001157974">
    <property type="component" value="Unassembled WGS sequence"/>
</dbReference>
<keyword evidence="3" id="KW-0378">Hydrolase</keyword>
<dbReference type="PANTHER" id="PTHR47835">
    <property type="entry name" value="HFM1, ATP DEPENDENT DNA HELICASE HOMOLOG"/>
    <property type="match status" value="1"/>
</dbReference>
<dbReference type="GO" id="GO:0003676">
    <property type="term" value="F:nucleic acid binding"/>
    <property type="evidence" value="ECO:0007669"/>
    <property type="project" value="InterPro"/>
</dbReference>
<evidence type="ECO:0000313" key="13">
    <source>
        <dbReference type="EMBL" id="KAJ8908215.1"/>
    </source>
</evidence>
<evidence type="ECO:0000256" key="7">
    <source>
        <dbReference type="ARBA" id="ARBA00023254"/>
    </source>
</evidence>
<dbReference type="GO" id="GO:0051321">
    <property type="term" value="P:meiotic cell cycle"/>
    <property type="evidence" value="ECO:0007669"/>
    <property type="project" value="UniProtKB-KW"/>
</dbReference>
<dbReference type="Gene3D" id="1.10.3380.10">
    <property type="entry name" value="Sec63 N-terminal domain-like domain"/>
    <property type="match status" value="1"/>
</dbReference>
<dbReference type="PROSITE" id="PS51192">
    <property type="entry name" value="HELICASE_ATP_BIND_1"/>
    <property type="match status" value="1"/>
</dbReference>
<dbReference type="Gene3D" id="3.40.50.300">
    <property type="entry name" value="P-loop containing nucleotide triphosphate hydrolases"/>
    <property type="match status" value="2"/>
</dbReference>
<dbReference type="SMART" id="SM00382">
    <property type="entry name" value="AAA"/>
    <property type="match status" value="1"/>
</dbReference>
<comment type="caution">
    <text evidence="13">The sequence shown here is derived from an EMBL/GenBank/DDBJ whole genome shotgun (WGS) entry which is preliminary data.</text>
</comment>
<dbReference type="SMART" id="SM00973">
    <property type="entry name" value="Sec63"/>
    <property type="match status" value="1"/>
</dbReference>
<feature type="domain" description="Helicase ATP-binding" evidence="11">
    <location>
        <begin position="40"/>
        <end position="243"/>
    </location>
</feature>
<proteinExistence type="inferred from homology"/>
<dbReference type="InterPro" id="IPR011545">
    <property type="entry name" value="DEAD/DEAH_box_helicase_dom"/>
</dbReference>
<dbReference type="InterPro" id="IPR036388">
    <property type="entry name" value="WH-like_DNA-bd_sf"/>
</dbReference>
<evidence type="ECO:0000256" key="3">
    <source>
        <dbReference type="ARBA" id="ARBA00022801"/>
    </source>
</evidence>
<evidence type="ECO:0000256" key="1">
    <source>
        <dbReference type="ARBA" id="ARBA00010140"/>
    </source>
</evidence>
<dbReference type="InterPro" id="IPR036390">
    <property type="entry name" value="WH_DNA-bd_sf"/>
</dbReference>
<dbReference type="Pfam" id="PF00270">
    <property type="entry name" value="DEAD"/>
    <property type="match status" value="1"/>
</dbReference>
<dbReference type="AlphaFoldDB" id="A0AAV8V152"/>
<organism evidence="13 14">
    <name type="scientific">Rhodosorus marinus</name>
    <dbReference type="NCBI Taxonomy" id="101924"/>
    <lineage>
        <taxon>Eukaryota</taxon>
        <taxon>Rhodophyta</taxon>
        <taxon>Stylonematophyceae</taxon>
        <taxon>Stylonematales</taxon>
        <taxon>Stylonemataceae</taxon>
        <taxon>Rhodosorus</taxon>
    </lineage>
</organism>
<evidence type="ECO:0000256" key="10">
    <source>
        <dbReference type="ARBA" id="ARBA00048988"/>
    </source>
</evidence>
<keyword evidence="2" id="KW-0547">Nucleotide-binding</keyword>
<dbReference type="InterPro" id="IPR014001">
    <property type="entry name" value="Helicase_ATP-bd"/>
</dbReference>
<accession>A0AAV8V152</accession>
<feature type="domain" description="Helicase C-terminal" evidence="12">
    <location>
        <begin position="270"/>
        <end position="462"/>
    </location>
</feature>
<dbReference type="PANTHER" id="PTHR47835:SF3">
    <property type="entry name" value="HELICASE FOR MEIOSIS 1"/>
    <property type="match status" value="1"/>
</dbReference>
<evidence type="ECO:0000256" key="2">
    <source>
        <dbReference type="ARBA" id="ARBA00022741"/>
    </source>
</evidence>
<dbReference type="InterPro" id="IPR052247">
    <property type="entry name" value="Meiotic_Crossover_Helicase"/>
</dbReference>
<dbReference type="InterPro" id="IPR004179">
    <property type="entry name" value="Sec63-dom"/>
</dbReference>
<dbReference type="Gene3D" id="1.10.10.10">
    <property type="entry name" value="Winged helix-like DNA-binding domain superfamily/Winged helix DNA-binding domain"/>
    <property type="match status" value="1"/>
</dbReference>
<evidence type="ECO:0000256" key="5">
    <source>
        <dbReference type="ARBA" id="ARBA00022840"/>
    </source>
</evidence>
<evidence type="ECO:0000256" key="4">
    <source>
        <dbReference type="ARBA" id="ARBA00022806"/>
    </source>
</evidence>
<dbReference type="GO" id="GO:0043138">
    <property type="term" value="F:3'-5' DNA helicase activity"/>
    <property type="evidence" value="ECO:0007669"/>
    <property type="project" value="UniProtKB-EC"/>
</dbReference>
<comment type="catalytic activity">
    <reaction evidence="10">
        <text>ATP + H2O = ADP + phosphate + H(+)</text>
        <dbReference type="Rhea" id="RHEA:13065"/>
        <dbReference type="ChEBI" id="CHEBI:15377"/>
        <dbReference type="ChEBI" id="CHEBI:15378"/>
        <dbReference type="ChEBI" id="CHEBI:30616"/>
        <dbReference type="ChEBI" id="CHEBI:43474"/>
        <dbReference type="ChEBI" id="CHEBI:456216"/>
        <dbReference type="EC" id="5.6.2.4"/>
    </reaction>
</comment>
<dbReference type="FunFam" id="1.10.10.10:FF:000012">
    <property type="entry name" value="U5 small nuclear ribonucleoprotein helicase"/>
    <property type="match status" value="1"/>
</dbReference>
<reference evidence="13 14" key="1">
    <citation type="journal article" date="2023" name="Nat. Commun.">
        <title>Origin of minicircular mitochondrial genomes in red algae.</title>
        <authorList>
            <person name="Lee Y."/>
            <person name="Cho C.H."/>
            <person name="Lee Y.M."/>
            <person name="Park S.I."/>
            <person name="Yang J.H."/>
            <person name="West J.A."/>
            <person name="Bhattacharya D."/>
            <person name="Yoon H.S."/>
        </authorList>
    </citation>
    <scope>NUCLEOTIDE SEQUENCE [LARGE SCALE GENOMIC DNA]</scope>
    <source>
        <strain evidence="13 14">CCMP1338</strain>
        <tissue evidence="13">Whole cell</tissue>
    </source>
</reference>
<dbReference type="InterPro" id="IPR001650">
    <property type="entry name" value="Helicase_C-like"/>
</dbReference>
<dbReference type="InterPro" id="IPR003593">
    <property type="entry name" value="AAA+_ATPase"/>
</dbReference>
<dbReference type="PROSITE" id="PS51194">
    <property type="entry name" value="HELICASE_CTER"/>
    <property type="match status" value="1"/>
</dbReference>
<keyword evidence="7" id="KW-0469">Meiosis</keyword>
<dbReference type="SUPFAM" id="SSF158702">
    <property type="entry name" value="Sec63 N-terminal domain-like"/>
    <property type="match status" value="1"/>
</dbReference>
<keyword evidence="14" id="KW-1185">Reference proteome</keyword>
<keyword evidence="6" id="KW-0413">Isomerase</keyword>
<keyword evidence="4" id="KW-0347">Helicase</keyword>
<dbReference type="EC" id="5.6.2.4" evidence="9"/>